<evidence type="ECO:0000256" key="1">
    <source>
        <dbReference type="ARBA" id="ARBA00022614"/>
    </source>
</evidence>
<proteinExistence type="predicted"/>
<keyword evidence="5" id="KW-0472">Membrane</keyword>
<keyword evidence="3" id="KW-0677">Repeat</keyword>
<evidence type="ECO:0000256" key="4">
    <source>
        <dbReference type="SAM" id="MobiDB-lite"/>
    </source>
</evidence>
<keyword evidence="5" id="KW-1133">Transmembrane helix</keyword>
<feature type="signal peptide" evidence="6">
    <location>
        <begin position="1"/>
        <end position="22"/>
    </location>
</feature>
<comment type="caution">
    <text evidence="8">The sequence shown here is derived from an EMBL/GenBank/DDBJ whole genome shotgun (WGS) entry which is preliminary data.</text>
</comment>
<evidence type="ECO:0000313" key="8">
    <source>
        <dbReference type="EMBL" id="KAG7377525.1"/>
    </source>
</evidence>
<dbReference type="OrthoDB" id="164695at2759"/>
<keyword evidence="1" id="KW-0433">Leucine-rich repeat</keyword>
<evidence type="ECO:0000256" key="2">
    <source>
        <dbReference type="ARBA" id="ARBA00022729"/>
    </source>
</evidence>
<dbReference type="EMBL" id="JAGDFM010000514">
    <property type="protein sequence ID" value="KAG7377525.1"/>
    <property type="molecule type" value="Genomic_DNA"/>
</dbReference>
<sequence>MAGACCSVRRLSALGLLCLVVALPDDGGAVLASCAGGATTLSTEDCSGCGDYDLCLGYTTASSCSGSGCETDGVCTYKCLSVEASADKLVLLVGFGTYKSDEELAAGGYTKSDLAGFPDETSDWPSVSNDDVTALGKISVSSAVTTFIASGGSAAVTFPKGKVSSIILSSNVIASAASVTTVGLMNLGLENQIDTLPAFVPTSVESLDLSNTLLSTFPAKLSTLQVLKELVLDNNYVTTVDSTHGIDSINSLSMQNNNIANFSAVFSKVEKLYLGGNNLTSIPSAIYSYSSLKTLNLTGNPLASRDFTSDEANFLNGLDTLGLSTSDFSIEADCSREGSIFGVAVCITDDGSLTTSATTSAATVAPISAASDDSDTTTASTSSSSSSTNLIVGVVCGVFVVLFAAFVFVLHRRKEDKKIDVSIASDTVGYSDHFASTDNWHQLLQSRGRRTSSCAFEDMPMVRPSSEVSMGVPTLTNEQNGNDNTDGAGTGATAVSSIPSFVSTEEAGSKGKPQRFLSIWNDLDLLSLQLRASAIKDLKPLGSGAFATVWLVRYRNLQLLASKRLRPERRTKKHTAAFVEEIKLIAQFDHPNLEMNVFVQVQQFSHQELIDVATVHE</sequence>
<evidence type="ECO:0000259" key="7">
    <source>
        <dbReference type="PROSITE" id="PS50011"/>
    </source>
</evidence>
<feature type="domain" description="Protein kinase" evidence="7">
    <location>
        <begin position="535"/>
        <end position="617"/>
    </location>
</feature>
<feature type="chain" id="PRO_5035894102" description="Protein kinase domain-containing protein" evidence="6">
    <location>
        <begin position="23"/>
        <end position="617"/>
    </location>
</feature>
<keyword evidence="2 6" id="KW-0732">Signal</keyword>
<keyword evidence="9" id="KW-1185">Reference proteome</keyword>
<protein>
    <recommendedName>
        <fullName evidence="7">Protein kinase domain-containing protein</fullName>
    </recommendedName>
</protein>
<dbReference type="GO" id="GO:0005524">
    <property type="term" value="F:ATP binding"/>
    <property type="evidence" value="ECO:0007669"/>
    <property type="project" value="InterPro"/>
</dbReference>
<dbReference type="PROSITE" id="PS50011">
    <property type="entry name" value="PROTEIN_KINASE_DOM"/>
    <property type="match status" value="1"/>
</dbReference>
<name>A0A8T1V978_9STRA</name>
<accession>A0A8T1V978</accession>
<dbReference type="PANTHER" id="PTHR24366">
    <property type="entry name" value="IG(IMMUNOGLOBULIN) AND LRR(LEUCINE RICH REPEAT) DOMAINS"/>
    <property type="match status" value="1"/>
</dbReference>
<feature type="compositionally biased region" description="Low complexity" evidence="4">
    <location>
        <begin position="480"/>
        <end position="490"/>
    </location>
</feature>
<feature type="region of interest" description="Disordered" evidence="4">
    <location>
        <begin position="465"/>
        <end position="490"/>
    </location>
</feature>
<dbReference type="GO" id="GO:0004672">
    <property type="term" value="F:protein kinase activity"/>
    <property type="evidence" value="ECO:0007669"/>
    <property type="project" value="InterPro"/>
</dbReference>
<evidence type="ECO:0000256" key="6">
    <source>
        <dbReference type="SAM" id="SignalP"/>
    </source>
</evidence>
<dbReference type="AlphaFoldDB" id="A0A8T1V978"/>
<evidence type="ECO:0000313" key="9">
    <source>
        <dbReference type="Proteomes" id="UP000694044"/>
    </source>
</evidence>
<feature type="transmembrane region" description="Helical" evidence="5">
    <location>
        <begin position="390"/>
        <end position="410"/>
    </location>
</feature>
<gene>
    <name evidence="8" type="ORF">PHYPSEUDO_011518</name>
</gene>
<dbReference type="PANTHER" id="PTHR24366:SF161">
    <property type="entry name" value="TIR DOMAIN-CONTAINING PROTEIN"/>
    <property type="match status" value="1"/>
</dbReference>
<keyword evidence="5" id="KW-0812">Transmembrane</keyword>
<organism evidence="8 9">
    <name type="scientific">Phytophthora pseudosyringae</name>
    <dbReference type="NCBI Taxonomy" id="221518"/>
    <lineage>
        <taxon>Eukaryota</taxon>
        <taxon>Sar</taxon>
        <taxon>Stramenopiles</taxon>
        <taxon>Oomycota</taxon>
        <taxon>Peronosporomycetes</taxon>
        <taxon>Peronosporales</taxon>
        <taxon>Peronosporaceae</taxon>
        <taxon>Phytophthora</taxon>
    </lineage>
</organism>
<dbReference type="Proteomes" id="UP000694044">
    <property type="component" value="Unassembled WGS sequence"/>
</dbReference>
<dbReference type="InterPro" id="IPR000719">
    <property type="entry name" value="Prot_kinase_dom"/>
</dbReference>
<evidence type="ECO:0000256" key="5">
    <source>
        <dbReference type="SAM" id="Phobius"/>
    </source>
</evidence>
<evidence type="ECO:0000256" key="3">
    <source>
        <dbReference type="ARBA" id="ARBA00022737"/>
    </source>
</evidence>
<reference evidence="8" key="1">
    <citation type="submission" date="2021-02" db="EMBL/GenBank/DDBJ databases">
        <authorList>
            <person name="Palmer J.M."/>
        </authorList>
    </citation>
    <scope>NUCLEOTIDE SEQUENCE</scope>
    <source>
        <strain evidence="8">SCRP734</strain>
    </source>
</reference>